<keyword evidence="4" id="KW-1185">Reference proteome</keyword>
<feature type="region of interest" description="Disordered" evidence="2">
    <location>
        <begin position="1324"/>
        <end position="1352"/>
    </location>
</feature>
<feature type="compositionally biased region" description="Low complexity" evidence="2">
    <location>
        <begin position="806"/>
        <end position="823"/>
    </location>
</feature>
<feature type="compositionally biased region" description="Polar residues" evidence="2">
    <location>
        <begin position="1425"/>
        <end position="1434"/>
    </location>
</feature>
<evidence type="ECO:0000256" key="1">
    <source>
        <dbReference type="ARBA" id="ARBA00010954"/>
    </source>
</evidence>
<dbReference type="InterPro" id="IPR008862">
    <property type="entry name" value="Tcp11"/>
</dbReference>
<feature type="compositionally biased region" description="Low complexity" evidence="2">
    <location>
        <begin position="1172"/>
        <end position="1200"/>
    </location>
</feature>
<dbReference type="OrthoDB" id="276323at2759"/>
<name>A0A9P6FVK2_9FUNG</name>
<comment type="caution">
    <text evidence="3">The sequence shown here is derived from an EMBL/GenBank/DDBJ whole genome shotgun (WGS) entry which is preliminary data.</text>
</comment>
<feature type="region of interest" description="Disordered" evidence="2">
    <location>
        <begin position="1508"/>
        <end position="1558"/>
    </location>
</feature>
<feature type="compositionally biased region" description="Low complexity" evidence="2">
    <location>
        <begin position="1081"/>
        <end position="1097"/>
    </location>
</feature>
<reference evidence="3" key="1">
    <citation type="journal article" date="2020" name="Fungal Divers.">
        <title>Resolving the Mortierellaceae phylogeny through synthesis of multi-gene phylogenetics and phylogenomics.</title>
        <authorList>
            <person name="Vandepol N."/>
            <person name="Liber J."/>
            <person name="Desiro A."/>
            <person name="Na H."/>
            <person name="Kennedy M."/>
            <person name="Barry K."/>
            <person name="Grigoriev I.V."/>
            <person name="Miller A.N."/>
            <person name="O'Donnell K."/>
            <person name="Stajich J.E."/>
            <person name="Bonito G."/>
        </authorList>
    </citation>
    <scope>NUCLEOTIDE SEQUENCE</scope>
    <source>
        <strain evidence="3">KOD1015</strain>
    </source>
</reference>
<dbReference type="Pfam" id="PF05794">
    <property type="entry name" value="Tcp11"/>
    <property type="match status" value="1"/>
</dbReference>
<feature type="region of interest" description="Disordered" evidence="2">
    <location>
        <begin position="932"/>
        <end position="955"/>
    </location>
</feature>
<feature type="compositionally biased region" description="Polar residues" evidence="2">
    <location>
        <begin position="785"/>
        <end position="805"/>
    </location>
</feature>
<feature type="compositionally biased region" description="Basic residues" evidence="2">
    <location>
        <begin position="170"/>
        <end position="179"/>
    </location>
</feature>
<comment type="similarity">
    <text evidence="1">Belongs to the TCP11 family.</text>
</comment>
<feature type="compositionally biased region" description="Basic residues" evidence="2">
    <location>
        <begin position="38"/>
        <end position="51"/>
    </location>
</feature>
<proteinExistence type="inferred from homology"/>
<feature type="region of interest" description="Disordered" evidence="2">
    <location>
        <begin position="777"/>
        <end position="892"/>
    </location>
</feature>
<sequence length="1558" mass="171105">MVLPPYIAAPSFVHVEASADQQVYADPHQHMHASTPTSHRRRRCRSKKRQQKPSDSTFSSDSSLTSSTSSQFCRDPPTVEHTTSLFLSRFTISRDQSSPYLNSPETRRRRRGRPAMSRVRGKHGSVKSIQSLLHNSSVAQHFSGNNSTTTNFNNKSAVRSAQLQSYMQSRRQRLRQQRQRLRESRLMDGSDMSLDEDEDDLLIDSPSFNQESRDGDQENDVMTMSKEQHRLYMWDLEQRLWERAESATKSRSHFLKERRLNAGERVDHVLRVVERQRTEQQKKQLQVRDELEQKMLKAMTRRNAYLEAAIENDPSRRFRRRKSSGARGSGSTPRSPSCVVTAGATGATTTTTTRVVTPTRTGMRPNARSTSVGSTEEKPIRSDLGTIMGDKEIVMTDVDTTMRLTPTPLSPHTTGSEHVACGGGPTMASSSAKNSSINMLTMTTTTARLTSKTSLEFAPTGAKDVLISEDGLSRESTESLAILERTARWAQHRIRRRLAHKALAEYMRAIGGSHERVLSMRFDGLARMLHSNKALVQATLKVLMYASRLADSHQGHSGKARRPFKSPARVFLSMFMILAHPGQIRSPLEPSEDHSMDVDNDVAFESLVESSKSLLTSLENWIRNVQSVPNPQPGSIPNTINTPIATDLDRREAELVREFDQAWCSYYAFFEAWKAKDAQRLLHTLVDHAQQIESLWHTVRSDPSARLEWEPRIEEQRRDLREKARQLAGPVGVSKVDAIFAEFMNRMEVSPCAPTVIPASSIAPVAISAAAAAAAPTAPVPMSTDLDTTTPVASELPSQSPSNSKVSLSTAAPASSAPEPVVAAKKRQRASSTTKPRPTGSTSDTTLSPTQTRPSRIKSKVVDEDEEEGGASVDAAEHEPVPKRSSRRSRSTAIANLDMKSLTTGFARPSNWSNVQLIHELALDPNVMVKSSLSKVSNDGSSGDQPQPRPQDQEQNDAYYNSWDQIEAQVRAMVRKSFFDKIREDAAKDELGPWIVPILSMIRDQLLSMVPNKSTIAKQIHEVFDLDFVQQQVDRRVYDVLTALKTVLEMMARLCAPVRDPEIRRLQQSLQEVVNQRMTQSVPSSAPESGSSASTTAPTDLVSVLQDVLGLLDEMLADLANFRLMVARPSLEKQAIPYEQDEFKKSLEEGKTSLEATTRWLTEAKETLTMRSPSSSPALSQQSQPTFSSPSSPSASSLNADNSSSRKHYLVLVNGVLDLVFNKLSLEMIYDDTESNFPETFALDKSRMARFQNEAQALTLVSILQNIGQNVAPTLKEADQMELKTTLLGLLEKPETEVGALVDAIVEAKERVLLVAANAAKATTGSTRSPMTTAPSSSSSSPTLSGASSPSLSSATSLLLTQDKKEYLMNAISKAAMFDSTLYKVLSQRLRNVLESYLLSTVSPSTTTATSSNAPPVPTPLPSTGLVSSRTGVSTPIPPSAVGGSSSGVMPDQQALGKVGLSWLAPEIEKLAGAIKFLIKYNAQVYQQWYDPILTKILLSPVASSTSSSSPLVEDGLGNTPLASARPSSSPLSPSSTPSSTPSLDRTETAATQEPRPE</sequence>
<dbReference type="EMBL" id="JAABOA010001141">
    <property type="protein sequence ID" value="KAF9582199.1"/>
    <property type="molecule type" value="Genomic_DNA"/>
</dbReference>
<organism evidence="3 4">
    <name type="scientific">Lunasporangiospora selenospora</name>
    <dbReference type="NCBI Taxonomy" id="979761"/>
    <lineage>
        <taxon>Eukaryota</taxon>
        <taxon>Fungi</taxon>
        <taxon>Fungi incertae sedis</taxon>
        <taxon>Mucoromycota</taxon>
        <taxon>Mortierellomycotina</taxon>
        <taxon>Mortierellomycetes</taxon>
        <taxon>Mortierellales</taxon>
        <taxon>Mortierellaceae</taxon>
        <taxon>Lunasporangiospora</taxon>
    </lineage>
</organism>
<evidence type="ECO:0000313" key="3">
    <source>
        <dbReference type="EMBL" id="KAF9582199.1"/>
    </source>
</evidence>
<feature type="region of interest" description="Disordered" evidence="2">
    <location>
        <begin position="1074"/>
        <end position="1097"/>
    </location>
</feature>
<feature type="compositionally biased region" description="Low complexity" evidence="2">
    <location>
        <begin position="1520"/>
        <end position="1544"/>
    </location>
</feature>
<evidence type="ECO:0000313" key="4">
    <source>
        <dbReference type="Proteomes" id="UP000780801"/>
    </source>
</evidence>
<feature type="region of interest" description="Disordered" evidence="2">
    <location>
        <begin position="167"/>
        <end position="197"/>
    </location>
</feature>
<feature type="region of interest" description="Disordered" evidence="2">
    <location>
        <begin position="96"/>
        <end position="125"/>
    </location>
</feature>
<dbReference type="PANTHER" id="PTHR12832:SF11">
    <property type="entry name" value="LD23868P"/>
    <property type="match status" value="1"/>
</dbReference>
<feature type="compositionally biased region" description="Basic residues" evidence="2">
    <location>
        <begin position="107"/>
        <end position="125"/>
    </location>
</feature>
<dbReference type="GO" id="GO:0010737">
    <property type="term" value="P:protein kinase A signaling"/>
    <property type="evidence" value="ECO:0007669"/>
    <property type="project" value="TreeGrafter"/>
</dbReference>
<accession>A0A9P6FVK2</accession>
<feature type="region of interest" description="Disordered" evidence="2">
    <location>
        <begin position="311"/>
        <end position="341"/>
    </location>
</feature>
<feature type="region of interest" description="Disordered" evidence="2">
    <location>
        <begin position="1404"/>
        <end position="1448"/>
    </location>
</feature>
<gene>
    <name evidence="3" type="ORF">BGW38_000519</name>
</gene>
<feature type="compositionally biased region" description="Low complexity" evidence="2">
    <location>
        <begin position="54"/>
        <end position="70"/>
    </location>
</feature>
<feature type="compositionally biased region" description="Polar residues" evidence="2">
    <location>
        <begin position="830"/>
        <end position="854"/>
    </location>
</feature>
<protein>
    <recommendedName>
        <fullName evidence="5">T-complex protein 11</fullName>
    </recommendedName>
</protein>
<dbReference type="PANTHER" id="PTHR12832">
    <property type="entry name" value="TESTIS-SPECIFIC PROTEIN PBS13 T-COMPLEX 11"/>
    <property type="match status" value="1"/>
</dbReference>
<evidence type="ECO:0000256" key="2">
    <source>
        <dbReference type="SAM" id="MobiDB-lite"/>
    </source>
</evidence>
<feature type="compositionally biased region" description="Polar residues" evidence="2">
    <location>
        <begin position="932"/>
        <end position="943"/>
    </location>
</feature>
<dbReference type="Proteomes" id="UP000780801">
    <property type="component" value="Unassembled WGS sequence"/>
</dbReference>
<feature type="compositionally biased region" description="Low complexity" evidence="2">
    <location>
        <begin position="1326"/>
        <end position="1352"/>
    </location>
</feature>
<feature type="compositionally biased region" description="Low complexity" evidence="2">
    <location>
        <begin position="1404"/>
        <end position="1414"/>
    </location>
</feature>
<feature type="region of interest" description="Disordered" evidence="2">
    <location>
        <begin position="28"/>
        <end position="78"/>
    </location>
</feature>
<feature type="region of interest" description="Disordered" evidence="2">
    <location>
        <begin position="359"/>
        <end position="378"/>
    </location>
</feature>
<evidence type="ECO:0008006" key="5">
    <source>
        <dbReference type="Google" id="ProtNLM"/>
    </source>
</evidence>
<feature type="region of interest" description="Disordered" evidence="2">
    <location>
        <begin position="1168"/>
        <end position="1200"/>
    </location>
</feature>